<organism evidence="2 3">
    <name type="scientific">Haliscomenobacter hydrossis (strain ATCC 27775 / DSM 1100 / LMG 10767 / O)</name>
    <dbReference type="NCBI Taxonomy" id="760192"/>
    <lineage>
        <taxon>Bacteria</taxon>
        <taxon>Pseudomonadati</taxon>
        <taxon>Bacteroidota</taxon>
        <taxon>Saprospiria</taxon>
        <taxon>Saprospirales</taxon>
        <taxon>Haliscomenobacteraceae</taxon>
        <taxon>Haliscomenobacter</taxon>
    </lineage>
</organism>
<evidence type="ECO:0000313" key="3">
    <source>
        <dbReference type="Proteomes" id="UP000008461"/>
    </source>
</evidence>
<gene>
    <name evidence="2" type="ordered locus">Halhy_6209</name>
</gene>
<sequence>MKTAFFFFALILSTSFTASYAQTAEEIISKYLTAMGGGEKLSKLEGIKMSAKVNQGGMDIPLEIYNLKDGRQMTSINFQGKTLKQGVFDGKDLWGTNFMTMKAEKSDAEATAMFKTSLGDFPDPFLDYGTKGYKVELVGKETVEGTETFKIKLTKKPYTIEGKTEENVSFYFFDAEDFIPILVESEVKVGPAKGQISQITMSDYQEVDGLFFPFALGQGVKGAGSQPIVITKIELNPQVDPKEFVFTEEK</sequence>
<evidence type="ECO:0008006" key="4">
    <source>
        <dbReference type="Google" id="ProtNLM"/>
    </source>
</evidence>
<dbReference type="Proteomes" id="UP000008461">
    <property type="component" value="Chromosome"/>
</dbReference>
<accession>F4L4W8</accession>
<dbReference type="Gene3D" id="2.50.20.10">
    <property type="entry name" value="Lipoprotein localisation LolA/LolB/LppX"/>
    <property type="match status" value="1"/>
</dbReference>
<reference evidence="2 3" key="1">
    <citation type="journal article" date="2011" name="Stand. Genomic Sci.">
        <title>Complete genome sequence of Haliscomenobacter hydrossis type strain (O).</title>
        <authorList>
            <consortium name="US DOE Joint Genome Institute (JGI-PGF)"/>
            <person name="Daligault H."/>
            <person name="Lapidus A."/>
            <person name="Zeytun A."/>
            <person name="Nolan M."/>
            <person name="Lucas S."/>
            <person name="Del Rio T.G."/>
            <person name="Tice H."/>
            <person name="Cheng J.F."/>
            <person name="Tapia R."/>
            <person name="Han C."/>
            <person name="Goodwin L."/>
            <person name="Pitluck S."/>
            <person name="Liolios K."/>
            <person name="Pagani I."/>
            <person name="Ivanova N."/>
            <person name="Huntemann M."/>
            <person name="Mavromatis K."/>
            <person name="Mikhailova N."/>
            <person name="Pati A."/>
            <person name="Chen A."/>
            <person name="Palaniappan K."/>
            <person name="Land M."/>
            <person name="Hauser L."/>
            <person name="Brambilla E.M."/>
            <person name="Rohde M."/>
            <person name="Verbarg S."/>
            <person name="Goker M."/>
            <person name="Bristow J."/>
            <person name="Eisen J.A."/>
            <person name="Markowitz V."/>
            <person name="Hugenholtz P."/>
            <person name="Kyrpides N.C."/>
            <person name="Klenk H.P."/>
            <person name="Woyke T."/>
        </authorList>
    </citation>
    <scope>NUCLEOTIDE SEQUENCE [LARGE SCALE GENOMIC DNA]</scope>
    <source>
        <strain evidence="3">ATCC 27775 / DSM 1100 / LMG 10767 / O</strain>
    </source>
</reference>
<name>F4L4W8_HALH1</name>
<feature type="signal peptide" evidence="1">
    <location>
        <begin position="1"/>
        <end position="20"/>
    </location>
</feature>
<dbReference type="EMBL" id="CP002691">
    <property type="protein sequence ID" value="AEE54030.1"/>
    <property type="molecule type" value="Genomic_DNA"/>
</dbReference>
<reference key="2">
    <citation type="submission" date="2011-04" db="EMBL/GenBank/DDBJ databases">
        <title>Complete sequence of chromosome of Haliscomenobacter hydrossis DSM 1100.</title>
        <authorList>
            <consortium name="US DOE Joint Genome Institute (JGI-PGF)"/>
            <person name="Lucas S."/>
            <person name="Han J."/>
            <person name="Lapidus A."/>
            <person name="Bruce D."/>
            <person name="Goodwin L."/>
            <person name="Pitluck S."/>
            <person name="Peters L."/>
            <person name="Kyrpides N."/>
            <person name="Mavromatis K."/>
            <person name="Ivanova N."/>
            <person name="Ovchinnikova G."/>
            <person name="Pagani I."/>
            <person name="Daligault H."/>
            <person name="Detter J.C."/>
            <person name="Han C."/>
            <person name="Land M."/>
            <person name="Hauser L."/>
            <person name="Markowitz V."/>
            <person name="Cheng J.-F."/>
            <person name="Hugenholtz P."/>
            <person name="Woyke T."/>
            <person name="Wu D."/>
            <person name="Verbarg S."/>
            <person name="Frueling A."/>
            <person name="Brambilla E."/>
            <person name="Klenk H.-P."/>
            <person name="Eisen J.A."/>
        </authorList>
    </citation>
    <scope>NUCLEOTIDE SEQUENCE</scope>
    <source>
        <strain>DSM 1100</strain>
    </source>
</reference>
<keyword evidence="3" id="KW-1185">Reference proteome</keyword>
<dbReference type="AlphaFoldDB" id="F4L4W8"/>
<dbReference type="RefSeq" id="WP_013768551.1">
    <property type="nucleotide sequence ID" value="NC_015510.1"/>
</dbReference>
<feature type="chain" id="PRO_5003310671" description="Outer membrane lipoprotein-sorting protein" evidence="1">
    <location>
        <begin position="21"/>
        <end position="250"/>
    </location>
</feature>
<dbReference type="STRING" id="760192.Halhy_6209"/>
<keyword evidence="1" id="KW-0732">Signal</keyword>
<dbReference type="OrthoDB" id="128937at2"/>
<dbReference type="eggNOG" id="COG2834">
    <property type="taxonomic scope" value="Bacteria"/>
</dbReference>
<dbReference type="KEGG" id="hhy:Halhy_6209"/>
<proteinExistence type="predicted"/>
<evidence type="ECO:0000313" key="2">
    <source>
        <dbReference type="EMBL" id="AEE54030.1"/>
    </source>
</evidence>
<protein>
    <recommendedName>
        <fullName evidence="4">Outer membrane lipoprotein-sorting protein</fullName>
    </recommendedName>
</protein>
<dbReference type="HOGENOM" id="CLU_081300_0_0_10"/>
<evidence type="ECO:0000256" key="1">
    <source>
        <dbReference type="SAM" id="SignalP"/>
    </source>
</evidence>